<gene>
    <name evidence="3" type="ORF">D9619_003144</name>
</gene>
<accession>A0A8H5AXQ6</accession>
<proteinExistence type="predicted"/>
<feature type="compositionally biased region" description="Basic and acidic residues" evidence="1">
    <location>
        <begin position="125"/>
        <end position="147"/>
    </location>
</feature>
<evidence type="ECO:0000313" key="3">
    <source>
        <dbReference type="EMBL" id="KAF5312840.1"/>
    </source>
</evidence>
<feature type="region of interest" description="Disordered" evidence="1">
    <location>
        <begin position="1"/>
        <end position="52"/>
    </location>
</feature>
<evidence type="ECO:0000256" key="2">
    <source>
        <dbReference type="SAM" id="Phobius"/>
    </source>
</evidence>
<feature type="compositionally biased region" description="Basic and acidic residues" evidence="1">
    <location>
        <begin position="10"/>
        <end position="21"/>
    </location>
</feature>
<name>A0A8H5AXQ6_9AGAR</name>
<dbReference type="PANTHER" id="PTHR37848:SF1">
    <property type="entry name" value="SUN DOMAIN-CONTAINING PROTEIN"/>
    <property type="match status" value="1"/>
</dbReference>
<keyword evidence="2" id="KW-0472">Membrane</keyword>
<dbReference type="EMBL" id="JAACJJ010000056">
    <property type="protein sequence ID" value="KAF5312840.1"/>
    <property type="molecule type" value="Genomic_DNA"/>
</dbReference>
<evidence type="ECO:0000256" key="1">
    <source>
        <dbReference type="SAM" id="MobiDB-lite"/>
    </source>
</evidence>
<evidence type="ECO:0000313" key="4">
    <source>
        <dbReference type="Proteomes" id="UP000567179"/>
    </source>
</evidence>
<dbReference type="Proteomes" id="UP000567179">
    <property type="component" value="Unassembled WGS sequence"/>
</dbReference>
<feature type="region of interest" description="Disordered" evidence="1">
    <location>
        <begin position="116"/>
        <end position="147"/>
    </location>
</feature>
<keyword evidence="2" id="KW-0812">Transmembrane</keyword>
<feature type="transmembrane region" description="Helical" evidence="2">
    <location>
        <begin position="334"/>
        <end position="351"/>
    </location>
</feature>
<dbReference type="OrthoDB" id="203796at2759"/>
<keyword evidence="4" id="KW-1185">Reference proteome</keyword>
<dbReference type="PANTHER" id="PTHR37848">
    <property type="entry name" value="EXPRESSED PROTEIN"/>
    <property type="match status" value="1"/>
</dbReference>
<comment type="caution">
    <text evidence="3">The sequence shown here is derived from an EMBL/GenBank/DDBJ whole genome shotgun (WGS) entry which is preliminary data.</text>
</comment>
<sequence length="480" mass="54548">MIIELSSGFKDQKLKLDDPHQEGSSSSGPSVASPPPPFRDNDYSMPGSDELSETTHLAVDFPSCAEHPVGLPPEFAPYEAEYFEVGYNDVVSHDPHLNSDGEALYRFLLAQSQKRPSQRLHCHGSHTETRNRWVTERDSNGRSRHRQESYTETVVDFDFCIDITSDMPAEYEPVHWSVGDDEPAYRGKMVREYGLISSVQTGLRQHVASRKETKSYKKWVDRRDGLGLPPWVREEDGDRTLLEGSTETLGNPLRSSKTLRQWADEYCESPKYLKEFTYEKKLYGWNFQQIESAVRSTIEATPYNGCLKVNFVPHGRFVYIRPDNKVSRMLSNKWLKFLSIILLIFPFIWLFKRFHSRGGGRWEVGGGGYPMKLWVPAESPQEIEAAATSATGDRLPAYSDSLTLSTGSWSPRTRSQSNLYMQTPSGPMKLLGQKEGEWFRQWERAITRAVLTGYQSPIPLPSNARSPAAVQLLDGYNDSI</sequence>
<protein>
    <submittedName>
        <fullName evidence="3">Uncharacterized protein</fullName>
    </submittedName>
</protein>
<organism evidence="3 4">
    <name type="scientific">Psilocybe cf. subviscida</name>
    <dbReference type="NCBI Taxonomy" id="2480587"/>
    <lineage>
        <taxon>Eukaryota</taxon>
        <taxon>Fungi</taxon>
        <taxon>Dikarya</taxon>
        <taxon>Basidiomycota</taxon>
        <taxon>Agaricomycotina</taxon>
        <taxon>Agaricomycetes</taxon>
        <taxon>Agaricomycetidae</taxon>
        <taxon>Agaricales</taxon>
        <taxon>Agaricineae</taxon>
        <taxon>Strophariaceae</taxon>
        <taxon>Psilocybe</taxon>
    </lineage>
</organism>
<keyword evidence="2" id="KW-1133">Transmembrane helix</keyword>
<reference evidence="3 4" key="1">
    <citation type="journal article" date="2020" name="ISME J.">
        <title>Uncovering the hidden diversity of litter-decomposition mechanisms in mushroom-forming fungi.</title>
        <authorList>
            <person name="Floudas D."/>
            <person name="Bentzer J."/>
            <person name="Ahren D."/>
            <person name="Johansson T."/>
            <person name="Persson P."/>
            <person name="Tunlid A."/>
        </authorList>
    </citation>
    <scope>NUCLEOTIDE SEQUENCE [LARGE SCALE GENOMIC DNA]</scope>
    <source>
        <strain evidence="3 4">CBS 101986</strain>
    </source>
</reference>
<dbReference type="AlphaFoldDB" id="A0A8H5AXQ6"/>